<evidence type="ECO:0000313" key="1">
    <source>
        <dbReference type="EMBL" id="CAD8103922.1"/>
    </source>
</evidence>
<protein>
    <submittedName>
        <fullName evidence="1">Uncharacterized protein</fullName>
    </submittedName>
</protein>
<dbReference type="EMBL" id="CAJJDN010000081">
    <property type="protein sequence ID" value="CAD8103922.1"/>
    <property type="molecule type" value="Genomic_DNA"/>
</dbReference>
<keyword evidence="2" id="KW-1185">Reference proteome</keyword>
<accession>A0A8S1PLC8</accession>
<dbReference type="AlphaFoldDB" id="A0A8S1PLC8"/>
<reference evidence="1" key="1">
    <citation type="submission" date="2021-01" db="EMBL/GenBank/DDBJ databases">
        <authorList>
            <consortium name="Genoscope - CEA"/>
            <person name="William W."/>
        </authorList>
    </citation>
    <scope>NUCLEOTIDE SEQUENCE</scope>
</reference>
<evidence type="ECO:0000313" key="2">
    <source>
        <dbReference type="Proteomes" id="UP000692954"/>
    </source>
</evidence>
<sequence length="158" mass="18883">MNNEIKNNQLDNLDFNKTAKLVEAEIFTFNFQLNEFDEQFQQKKIKIIEIEVKTEIYSEEEEIYHFSESINPDSESSRLSFIGKRNRALQLKILLEQKLGEDKIQQSIKILYNEFTSKRLIDLEKYDQNFYQTLLPFLSLKECENFVPLLFQLIILSK</sequence>
<comment type="caution">
    <text evidence="1">The sequence shown here is derived from an EMBL/GenBank/DDBJ whole genome shotgun (WGS) entry which is preliminary data.</text>
</comment>
<proteinExistence type="predicted"/>
<organism evidence="1 2">
    <name type="scientific">Paramecium sonneborni</name>
    <dbReference type="NCBI Taxonomy" id="65129"/>
    <lineage>
        <taxon>Eukaryota</taxon>
        <taxon>Sar</taxon>
        <taxon>Alveolata</taxon>
        <taxon>Ciliophora</taxon>
        <taxon>Intramacronucleata</taxon>
        <taxon>Oligohymenophorea</taxon>
        <taxon>Peniculida</taxon>
        <taxon>Parameciidae</taxon>
        <taxon>Paramecium</taxon>
    </lineage>
</organism>
<dbReference type="Proteomes" id="UP000692954">
    <property type="component" value="Unassembled WGS sequence"/>
</dbReference>
<gene>
    <name evidence="1" type="ORF">PSON_ATCC_30995.1.T0810086</name>
</gene>
<name>A0A8S1PLC8_9CILI</name>